<proteinExistence type="predicted"/>
<evidence type="ECO:0000313" key="3">
    <source>
        <dbReference type="Proteomes" id="UP001431783"/>
    </source>
</evidence>
<sequence length="110" mass="12537">MIFARSDPPVSKFKISLRKECVVADVRNICNNSNAKHELFSCINDKPEQEQKFDKIEQFLRGSIVLEQVSEELSSLVDDVKKLEQNVKRSVDQILETCGDSALNEYKSDS</sequence>
<gene>
    <name evidence="2" type="ORF">WA026_001882</name>
</gene>
<organism evidence="2 3">
    <name type="scientific">Henosepilachna vigintioctopunctata</name>
    <dbReference type="NCBI Taxonomy" id="420089"/>
    <lineage>
        <taxon>Eukaryota</taxon>
        <taxon>Metazoa</taxon>
        <taxon>Ecdysozoa</taxon>
        <taxon>Arthropoda</taxon>
        <taxon>Hexapoda</taxon>
        <taxon>Insecta</taxon>
        <taxon>Pterygota</taxon>
        <taxon>Neoptera</taxon>
        <taxon>Endopterygota</taxon>
        <taxon>Coleoptera</taxon>
        <taxon>Polyphaga</taxon>
        <taxon>Cucujiformia</taxon>
        <taxon>Coccinelloidea</taxon>
        <taxon>Coccinellidae</taxon>
        <taxon>Epilachninae</taxon>
        <taxon>Epilachnini</taxon>
        <taxon>Henosepilachna</taxon>
    </lineage>
</organism>
<dbReference type="EMBL" id="JARQZJ010000091">
    <property type="protein sequence ID" value="KAK9883695.1"/>
    <property type="molecule type" value="Genomic_DNA"/>
</dbReference>
<reference evidence="2 3" key="1">
    <citation type="submission" date="2023-03" db="EMBL/GenBank/DDBJ databases">
        <title>Genome insight into feeding habits of ladybird beetles.</title>
        <authorList>
            <person name="Li H.-S."/>
            <person name="Huang Y.-H."/>
            <person name="Pang H."/>
        </authorList>
    </citation>
    <scope>NUCLEOTIDE SEQUENCE [LARGE SCALE GENOMIC DNA]</scope>
    <source>
        <strain evidence="2">SYSU_2023b</strain>
        <tissue evidence="2">Whole body</tissue>
    </source>
</reference>
<dbReference type="Proteomes" id="UP001431783">
    <property type="component" value="Unassembled WGS sequence"/>
</dbReference>
<feature type="coiled-coil region" evidence="1">
    <location>
        <begin position="66"/>
        <end position="93"/>
    </location>
</feature>
<dbReference type="AlphaFoldDB" id="A0AAW1URK0"/>
<evidence type="ECO:0000256" key="1">
    <source>
        <dbReference type="SAM" id="Coils"/>
    </source>
</evidence>
<accession>A0AAW1URK0</accession>
<name>A0AAW1URK0_9CUCU</name>
<protein>
    <submittedName>
        <fullName evidence="2">Uncharacterized protein</fullName>
    </submittedName>
</protein>
<comment type="caution">
    <text evidence="2">The sequence shown here is derived from an EMBL/GenBank/DDBJ whole genome shotgun (WGS) entry which is preliminary data.</text>
</comment>
<keyword evidence="3" id="KW-1185">Reference proteome</keyword>
<evidence type="ECO:0000313" key="2">
    <source>
        <dbReference type="EMBL" id="KAK9883695.1"/>
    </source>
</evidence>
<keyword evidence="1" id="KW-0175">Coiled coil</keyword>